<name>A0A7W7W6W1_9ACTN</name>
<evidence type="ECO:0008006" key="3">
    <source>
        <dbReference type="Google" id="ProtNLM"/>
    </source>
</evidence>
<accession>A0A7W7W6W1</accession>
<dbReference type="Proteomes" id="UP000534286">
    <property type="component" value="Unassembled WGS sequence"/>
</dbReference>
<gene>
    <name evidence="1" type="ORF">FHR32_000543</name>
</gene>
<protein>
    <recommendedName>
        <fullName evidence="3">Winged helix DNA-binding domain-containing protein</fullName>
    </recommendedName>
</protein>
<evidence type="ECO:0000313" key="1">
    <source>
        <dbReference type="EMBL" id="MBB4936238.1"/>
    </source>
</evidence>
<dbReference type="RefSeq" id="WP_281390821.1">
    <property type="nucleotide sequence ID" value="NZ_BAABEK010000002.1"/>
</dbReference>
<evidence type="ECO:0000313" key="2">
    <source>
        <dbReference type="Proteomes" id="UP000534286"/>
    </source>
</evidence>
<reference evidence="1 2" key="1">
    <citation type="submission" date="2020-08" db="EMBL/GenBank/DDBJ databases">
        <title>Sequencing the genomes of 1000 actinobacteria strains.</title>
        <authorList>
            <person name="Klenk H.-P."/>
        </authorList>
    </citation>
    <scope>NUCLEOTIDE SEQUENCE [LARGE SCALE GENOMIC DNA]</scope>
    <source>
        <strain evidence="1 2">DSM 43023</strain>
    </source>
</reference>
<keyword evidence="2" id="KW-1185">Reference proteome</keyword>
<dbReference type="EMBL" id="JACHJU010000001">
    <property type="protein sequence ID" value="MBB4936238.1"/>
    <property type="molecule type" value="Genomic_DNA"/>
</dbReference>
<dbReference type="AlphaFoldDB" id="A0A7W7W6W1"/>
<organism evidence="1 2">
    <name type="scientific">Streptosporangium album</name>
    <dbReference type="NCBI Taxonomy" id="47479"/>
    <lineage>
        <taxon>Bacteria</taxon>
        <taxon>Bacillati</taxon>
        <taxon>Actinomycetota</taxon>
        <taxon>Actinomycetes</taxon>
        <taxon>Streptosporangiales</taxon>
        <taxon>Streptosporangiaceae</taxon>
        <taxon>Streptosporangium</taxon>
    </lineage>
</organism>
<comment type="caution">
    <text evidence="1">The sequence shown here is derived from an EMBL/GenBank/DDBJ whole genome shotgun (WGS) entry which is preliminary data.</text>
</comment>
<sequence length="43" mass="4444">MVHQGRVAGVWEAKSGKVTVDLLEDVPAAALAAETERIAGLLA</sequence>
<proteinExistence type="predicted"/>